<dbReference type="EMBL" id="NPEV01000001">
    <property type="protein sequence ID" value="RAI30140.1"/>
    <property type="molecule type" value="Genomic_DNA"/>
</dbReference>
<accession>A0A327JUD1</accession>
<dbReference type="Pfam" id="PF01547">
    <property type="entry name" value="SBP_bac_1"/>
    <property type="match status" value="1"/>
</dbReference>
<evidence type="ECO:0000256" key="3">
    <source>
        <dbReference type="ARBA" id="ARBA00022764"/>
    </source>
</evidence>
<dbReference type="AlphaFoldDB" id="A0A327JUD1"/>
<dbReference type="GO" id="GO:0042597">
    <property type="term" value="C:periplasmic space"/>
    <property type="evidence" value="ECO:0007669"/>
    <property type="project" value="UniProtKB-SubCell"/>
</dbReference>
<protein>
    <submittedName>
        <fullName evidence="5">Sugar ABC transporter substrate-binding protein</fullName>
    </submittedName>
</protein>
<name>A0A327JUD1_9HYPH</name>
<dbReference type="PANTHER" id="PTHR43649:SF12">
    <property type="entry name" value="DIACETYLCHITOBIOSE BINDING PROTEIN DASA"/>
    <property type="match status" value="1"/>
</dbReference>
<keyword evidence="3" id="KW-0574">Periplasm</keyword>
<keyword evidence="6" id="KW-1185">Reference proteome</keyword>
<evidence type="ECO:0000256" key="1">
    <source>
        <dbReference type="ARBA" id="ARBA00004418"/>
    </source>
</evidence>
<comment type="similarity">
    <text evidence="2">Belongs to the bacterial solute-binding protein 1 family.</text>
</comment>
<evidence type="ECO:0000256" key="4">
    <source>
        <dbReference type="SAM" id="SignalP"/>
    </source>
</evidence>
<gene>
    <name evidence="5" type="ORF">CH339_01005</name>
</gene>
<keyword evidence="4" id="KW-0732">Signal</keyword>
<evidence type="ECO:0000313" key="6">
    <source>
        <dbReference type="Proteomes" id="UP000249299"/>
    </source>
</evidence>
<feature type="chain" id="PRO_5016444352" evidence="4">
    <location>
        <begin position="23"/>
        <end position="411"/>
    </location>
</feature>
<dbReference type="RefSeq" id="WP_111432393.1">
    <property type="nucleotide sequence ID" value="NZ_JACIGG010000001.1"/>
</dbReference>
<organism evidence="5 6">
    <name type="scientific">Rhodobium orientis</name>
    <dbReference type="NCBI Taxonomy" id="34017"/>
    <lineage>
        <taxon>Bacteria</taxon>
        <taxon>Pseudomonadati</taxon>
        <taxon>Pseudomonadota</taxon>
        <taxon>Alphaproteobacteria</taxon>
        <taxon>Hyphomicrobiales</taxon>
        <taxon>Rhodobiaceae</taxon>
        <taxon>Rhodobium</taxon>
    </lineage>
</organism>
<feature type="signal peptide" evidence="4">
    <location>
        <begin position="1"/>
        <end position="22"/>
    </location>
</feature>
<proteinExistence type="inferred from homology"/>
<dbReference type="Proteomes" id="UP000249299">
    <property type="component" value="Unassembled WGS sequence"/>
</dbReference>
<comment type="caution">
    <text evidence="5">The sequence shown here is derived from an EMBL/GenBank/DDBJ whole genome shotgun (WGS) entry which is preliminary data.</text>
</comment>
<dbReference type="Gene3D" id="3.40.190.10">
    <property type="entry name" value="Periplasmic binding protein-like II"/>
    <property type="match status" value="2"/>
</dbReference>
<dbReference type="PANTHER" id="PTHR43649">
    <property type="entry name" value="ARABINOSE-BINDING PROTEIN-RELATED"/>
    <property type="match status" value="1"/>
</dbReference>
<evidence type="ECO:0000256" key="2">
    <source>
        <dbReference type="ARBA" id="ARBA00008520"/>
    </source>
</evidence>
<sequence length="411" mass="44216">MKVLTSALLAGALALTAVAAKAETLVIAGRDGGYGKALSLAVDAYKEKNPDLEIERLELTGGGLFEKVTIAMREKSAAYDVIMLDDPWAVEFMAKGWLADLDALGGGVDEDFVAPARAVSRYPVGTGPYYAVPFVGNVELFAYRKDLFEKFGLGAPESWTDVVKAAKVISEKEDGVSGVVYRGQKANPIVTGFLPILWAHGARIVDADGNASLDSEAALEAMNLWLELKSYAPKGVETYNATEVRDALMQGTTAMTIELWPAWAPSLDDPSASKVPGKIEIMAAPGQVQGPAPMLGSWLVAVPADSENKDRARDFIDFLTSPEMQKKLALEVGTPPTRASVYKDADVVAKYRWYPNQVAALMNAQPRPRITQWSKVETILGDYLQLALIGQMAPKDALAEANGKIARALSH</sequence>
<dbReference type="InterPro" id="IPR006059">
    <property type="entry name" value="SBP"/>
</dbReference>
<dbReference type="OrthoDB" id="9804061at2"/>
<evidence type="ECO:0000313" key="5">
    <source>
        <dbReference type="EMBL" id="RAI30140.1"/>
    </source>
</evidence>
<dbReference type="CDD" id="cd14750">
    <property type="entry name" value="PBP2_TMBP"/>
    <property type="match status" value="1"/>
</dbReference>
<comment type="subcellular location">
    <subcellularLocation>
        <location evidence="1">Periplasm</location>
    </subcellularLocation>
</comment>
<dbReference type="SUPFAM" id="SSF53850">
    <property type="entry name" value="Periplasmic binding protein-like II"/>
    <property type="match status" value="1"/>
</dbReference>
<reference evidence="5 6" key="1">
    <citation type="submission" date="2017-07" db="EMBL/GenBank/DDBJ databases">
        <title>Draft Genome Sequences of Select Purple Nonsulfur Bacteria.</title>
        <authorList>
            <person name="Lasarre B."/>
            <person name="Mckinlay J.B."/>
        </authorList>
    </citation>
    <scope>NUCLEOTIDE SEQUENCE [LARGE SCALE GENOMIC DNA]</scope>
    <source>
        <strain evidence="5 6">DSM 11290</strain>
    </source>
</reference>
<dbReference type="InterPro" id="IPR050490">
    <property type="entry name" value="Bact_solute-bd_prot1"/>
</dbReference>